<protein>
    <submittedName>
        <fullName evidence="1">DNA-binding LacI/PurR family transcriptional regulator</fullName>
    </submittedName>
</protein>
<dbReference type="RefSeq" id="WP_307690742.1">
    <property type="nucleotide sequence ID" value="NZ_JAUSRO010000009.1"/>
</dbReference>
<dbReference type="InterPro" id="IPR028082">
    <property type="entry name" value="Peripla_BP_I"/>
</dbReference>
<dbReference type="Gene3D" id="3.40.50.2300">
    <property type="match status" value="2"/>
</dbReference>
<name>A0ABT9S8R4_9BURK</name>
<dbReference type="EMBL" id="JAUSRO010000009">
    <property type="protein sequence ID" value="MDP9900741.1"/>
    <property type="molecule type" value="Genomic_DNA"/>
</dbReference>
<keyword evidence="2" id="KW-1185">Reference proteome</keyword>
<dbReference type="Proteomes" id="UP001226867">
    <property type="component" value="Unassembled WGS sequence"/>
</dbReference>
<proteinExistence type="predicted"/>
<keyword evidence="1" id="KW-0238">DNA-binding</keyword>
<dbReference type="SUPFAM" id="SSF53822">
    <property type="entry name" value="Periplasmic binding protein-like I"/>
    <property type="match status" value="1"/>
</dbReference>
<organism evidence="1 2">
    <name type="scientific">Variovorax ginsengisoli</name>
    <dbReference type="NCBI Taxonomy" id="363844"/>
    <lineage>
        <taxon>Bacteria</taxon>
        <taxon>Pseudomonadati</taxon>
        <taxon>Pseudomonadota</taxon>
        <taxon>Betaproteobacteria</taxon>
        <taxon>Burkholderiales</taxon>
        <taxon>Comamonadaceae</taxon>
        <taxon>Variovorax</taxon>
    </lineage>
</organism>
<evidence type="ECO:0000313" key="1">
    <source>
        <dbReference type="EMBL" id="MDP9900741.1"/>
    </source>
</evidence>
<dbReference type="GO" id="GO:0003677">
    <property type="term" value="F:DNA binding"/>
    <property type="evidence" value="ECO:0007669"/>
    <property type="project" value="UniProtKB-KW"/>
</dbReference>
<evidence type="ECO:0000313" key="2">
    <source>
        <dbReference type="Proteomes" id="UP001226867"/>
    </source>
</evidence>
<sequence length="60" mass="6328">MVPSTAGRRRLVASGIPVVETWDMVADPIDMLVGFSHEAIAASVASFLIGRGHRHLGQGS</sequence>
<accession>A0ABT9S8R4</accession>
<gene>
    <name evidence="1" type="ORF">J2W36_003007</name>
</gene>
<reference evidence="1 2" key="1">
    <citation type="submission" date="2023-07" db="EMBL/GenBank/DDBJ databases">
        <title>Sorghum-associated microbial communities from plants grown in Nebraska, USA.</title>
        <authorList>
            <person name="Schachtman D."/>
        </authorList>
    </citation>
    <scope>NUCLEOTIDE SEQUENCE [LARGE SCALE GENOMIC DNA]</scope>
    <source>
        <strain evidence="1 2">DS1607</strain>
    </source>
</reference>
<comment type="caution">
    <text evidence="1">The sequence shown here is derived from an EMBL/GenBank/DDBJ whole genome shotgun (WGS) entry which is preliminary data.</text>
</comment>